<evidence type="ECO:0000256" key="1">
    <source>
        <dbReference type="ARBA" id="ARBA00022723"/>
    </source>
</evidence>
<dbReference type="GO" id="GO:0005634">
    <property type="term" value="C:nucleus"/>
    <property type="evidence" value="ECO:0007669"/>
    <property type="project" value="TreeGrafter"/>
</dbReference>
<keyword evidence="1" id="KW-0479">Metal-binding</keyword>
<dbReference type="GO" id="GO:0008270">
    <property type="term" value="F:zinc ion binding"/>
    <property type="evidence" value="ECO:0007669"/>
    <property type="project" value="UniProtKB-KW"/>
</dbReference>
<dbReference type="SMART" id="SM00614">
    <property type="entry name" value="ZnF_BED"/>
    <property type="match status" value="1"/>
</dbReference>
<dbReference type="AlphaFoldDB" id="A0A8R7PKA9"/>
<dbReference type="PROSITE" id="PS50808">
    <property type="entry name" value="ZF_BED"/>
    <property type="match status" value="1"/>
</dbReference>
<dbReference type="SUPFAM" id="SSF140996">
    <property type="entry name" value="Hermes dimerisation domain"/>
    <property type="match status" value="1"/>
</dbReference>
<proteinExistence type="predicted"/>
<dbReference type="PANTHER" id="PTHR34396:SF27">
    <property type="entry name" value="OS08G0208700 PROTEIN"/>
    <property type="match status" value="1"/>
</dbReference>
<dbReference type="GO" id="GO:1990837">
    <property type="term" value="F:sequence-specific double-stranded DNA binding"/>
    <property type="evidence" value="ECO:0007669"/>
    <property type="project" value="TreeGrafter"/>
</dbReference>
<dbReference type="Gramene" id="TuG1812G0200005244.01.T01">
    <property type="protein sequence ID" value="TuG1812G0200005244.01.T01"/>
    <property type="gene ID" value="TuG1812G0200005244.01"/>
</dbReference>
<feature type="compositionally biased region" description="Basic residues" evidence="5">
    <location>
        <begin position="69"/>
        <end position="78"/>
    </location>
</feature>
<dbReference type="InterPro" id="IPR003656">
    <property type="entry name" value="Znf_BED"/>
</dbReference>
<sequence length="305" mass="34019">MVVSTAPSPHRDCPTEILDGDVVPPLPPSHAEAVVSPSLPSLIGAAVSSPSALVRAPATLPRPFLSSKNKGHASKNKGHVSTDEVDAAATLCSLVRMTQDPHQGYSGEKQRLAKKRLRSPLLVPIVGSPGVNVVLSQASPRLGVKRSSPTLPQIPRLSHKRKRRKLKSEIWNDYDPVYDGNKIKEAHCKYCKRVFICTRIAGTSQCIRHLLVCEERAKVNEFIDSVKSAMPQPDPNSVEKWKYDPDRAHWELMRMIVVHELPFSIVEYDGFRRFVHSLNPTFEVVSRTTITLDCLLLFDEQRTKL</sequence>
<dbReference type="PANTHER" id="PTHR34396">
    <property type="entry name" value="OS03G0264950 PROTEIN-RELATED"/>
    <property type="match status" value="1"/>
</dbReference>
<organism evidence="7 8">
    <name type="scientific">Triticum urartu</name>
    <name type="common">Red wild einkorn</name>
    <name type="synonym">Crithodium urartu</name>
    <dbReference type="NCBI Taxonomy" id="4572"/>
    <lineage>
        <taxon>Eukaryota</taxon>
        <taxon>Viridiplantae</taxon>
        <taxon>Streptophyta</taxon>
        <taxon>Embryophyta</taxon>
        <taxon>Tracheophyta</taxon>
        <taxon>Spermatophyta</taxon>
        <taxon>Magnoliopsida</taxon>
        <taxon>Liliopsida</taxon>
        <taxon>Poales</taxon>
        <taxon>Poaceae</taxon>
        <taxon>BOP clade</taxon>
        <taxon>Pooideae</taxon>
        <taxon>Triticodae</taxon>
        <taxon>Triticeae</taxon>
        <taxon>Triticinae</taxon>
        <taxon>Triticum</taxon>
    </lineage>
</organism>
<keyword evidence="8" id="KW-1185">Reference proteome</keyword>
<reference evidence="8" key="1">
    <citation type="journal article" date="2013" name="Nature">
        <title>Draft genome of the wheat A-genome progenitor Triticum urartu.</title>
        <authorList>
            <person name="Ling H.Q."/>
            <person name="Zhao S."/>
            <person name="Liu D."/>
            <person name="Wang J."/>
            <person name="Sun H."/>
            <person name="Zhang C."/>
            <person name="Fan H."/>
            <person name="Li D."/>
            <person name="Dong L."/>
            <person name="Tao Y."/>
            <person name="Gao C."/>
            <person name="Wu H."/>
            <person name="Li Y."/>
            <person name="Cui Y."/>
            <person name="Guo X."/>
            <person name="Zheng S."/>
            <person name="Wang B."/>
            <person name="Yu K."/>
            <person name="Liang Q."/>
            <person name="Yang W."/>
            <person name="Lou X."/>
            <person name="Chen J."/>
            <person name="Feng M."/>
            <person name="Jian J."/>
            <person name="Zhang X."/>
            <person name="Luo G."/>
            <person name="Jiang Y."/>
            <person name="Liu J."/>
            <person name="Wang Z."/>
            <person name="Sha Y."/>
            <person name="Zhang B."/>
            <person name="Wu H."/>
            <person name="Tang D."/>
            <person name="Shen Q."/>
            <person name="Xue P."/>
            <person name="Zou S."/>
            <person name="Wang X."/>
            <person name="Liu X."/>
            <person name="Wang F."/>
            <person name="Yang Y."/>
            <person name="An X."/>
            <person name="Dong Z."/>
            <person name="Zhang K."/>
            <person name="Zhang X."/>
            <person name="Luo M.C."/>
            <person name="Dvorak J."/>
            <person name="Tong Y."/>
            <person name="Wang J."/>
            <person name="Yang H."/>
            <person name="Li Z."/>
            <person name="Wang D."/>
            <person name="Zhang A."/>
            <person name="Wang J."/>
        </authorList>
    </citation>
    <scope>NUCLEOTIDE SEQUENCE</scope>
    <source>
        <strain evidence="8">cv. G1812</strain>
    </source>
</reference>
<name>A0A8R7PKA9_TRIUA</name>
<evidence type="ECO:0000259" key="6">
    <source>
        <dbReference type="PROSITE" id="PS50808"/>
    </source>
</evidence>
<dbReference type="Proteomes" id="UP000015106">
    <property type="component" value="Chromosome 2"/>
</dbReference>
<dbReference type="InterPro" id="IPR053031">
    <property type="entry name" value="Cuticle_assoc_protein"/>
</dbReference>
<evidence type="ECO:0000256" key="5">
    <source>
        <dbReference type="SAM" id="MobiDB-lite"/>
    </source>
</evidence>
<accession>A0A8R7PKA9</accession>
<reference evidence="7" key="3">
    <citation type="submission" date="2022-06" db="UniProtKB">
        <authorList>
            <consortium name="EnsemblPlants"/>
        </authorList>
    </citation>
    <scope>IDENTIFICATION</scope>
</reference>
<protein>
    <recommendedName>
        <fullName evidence="6">BED-type domain-containing protein</fullName>
    </recommendedName>
</protein>
<reference evidence="7" key="2">
    <citation type="submission" date="2018-03" db="EMBL/GenBank/DDBJ databases">
        <title>The Triticum urartu genome reveals the dynamic nature of wheat genome evolution.</title>
        <authorList>
            <person name="Ling H."/>
            <person name="Ma B."/>
            <person name="Shi X."/>
            <person name="Liu H."/>
            <person name="Dong L."/>
            <person name="Sun H."/>
            <person name="Cao Y."/>
            <person name="Gao Q."/>
            <person name="Zheng S."/>
            <person name="Li Y."/>
            <person name="Yu Y."/>
            <person name="Du H."/>
            <person name="Qi M."/>
            <person name="Li Y."/>
            <person name="Yu H."/>
            <person name="Cui Y."/>
            <person name="Wang N."/>
            <person name="Chen C."/>
            <person name="Wu H."/>
            <person name="Zhao Y."/>
            <person name="Zhang J."/>
            <person name="Li Y."/>
            <person name="Zhou W."/>
            <person name="Zhang B."/>
            <person name="Hu W."/>
            <person name="Eijk M."/>
            <person name="Tang J."/>
            <person name="Witsenboer H."/>
            <person name="Zhao S."/>
            <person name="Li Z."/>
            <person name="Zhang A."/>
            <person name="Wang D."/>
            <person name="Liang C."/>
        </authorList>
    </citation>
    <scope>NUCLEOTIDE SEQUENCE [LARGE SCALE GENOMIC DNA]</scope>
    <source>
        <strain evidence="7">cv. G1812</strain>
    </source>
</reference>
<evidence type="ECO:0000313" key="7">
    <source>
        <dbReference type="EnsemblPlants" id="TuG1812G0200005244.01.T01"/>
    </source>
</evidence>
<keyword evidence="3" id="KW-0862">Zinc</keyword>
<feature type="region of interest" description="Disordered" evidence="5">
    <location>
        <begin position="62"/>
        <end position="82"/>
    </location>
</feature>
<dbReference type="EnsemblPlants" id="TuG1812G0200005244.01.T01">
    <property type="protein sequence ID" value="TuG1812G0200005244.01.T01"/>
    <property type="gene ID" value="TuG1812G0200005244.01"/>
</dbReference>
<evidence type="ECO:0000256" key="4">
    <source>
        <dbReference type="PROSITE-ProRule" id="PRU00027"/>
    </source>
</evidence>
<evidence type="ECO:0000256" key="3">
    <source>
        <dbReference type="ARBA" id="ARBA00022833"/>
    </source>
</evidence>
<evidence type="ECO:0000313" key="8">
    <source>
        <dbReference type="Proteomes" id="UP000015106"/>
    </source>
</evidence>
<feature type="domain" description="BED-type" evidence="6">
    <location>
        <begin position="165"/>
        <end position="225"/>
    </location>
</feature>
<evidence type="ECO:0000256" key="2">
    <source>
        <dbReference type="ARBA" id="ARBA00022771"/>
    </source>
</evidence>
<dbReference type="GO" id="GO:0006357">
    <property type="term" value="P:regulation of transcription by RNA polymerase II"/>
    <property type="evidence" value="ECO:0007669"/>
    <property type="project" value="TreeGrafter"/>
</dbReference>
<keyword evidence="2 4" id="KW-0863">Zinc-finger</keyword>